<protein>
    <submittedName>
        <fullName evidence="1">Transcriptional regulator</fullName>
    </submittedName>
</protein>
<keyword evidence="2" id="KW-1185">Reference proteome</keyword>
<dbReference type="OrthoDB" id="9796786at2"/>
<dbReference type="Proteomes" id="UP000238634">
    <property type="component" value="Unassembled WGS sequence"/>
</dbReference>
<accession>A0A2T1DHX3</accession>
<dbReference type="InterPro" id="IPR039060">
    <property type="entry name" value="Antitox_HigA"/>
</dbReference>
<dbReference type="AlphaFoldDB" id="A0A2T1DHX3"/>
<dbReference type="EMBL" id="PVWG01000007">
    <property type="protein sequence ID" value="PSB20077.1"/>
    <property type="molecule type" value="Genomic_DNA"/>
</dbReference>
<dbReference type="SUPFAM" id="SSF47413">
    <property type="entry name" value="lambda repressor-like DNA-binding domains"/>
    <property type="match status" value="1"/>
</dbReference>
<dbReference type="STRING" id="1920490.GCA_001895925_03820"/>
<dbReference type="GO" id="GO:0006355">
    <property type="term" value="P:regulation of DNA-templated transcription"/>
    <property type="evidence" value="ECO:0007669"/>
    <property type="project" value="InterPro"/>
</dbReference>
<dbReference type="RefSeq" id="WP_073070899.1">
    <property type="nucleotide sequence ID" value="NZ_MPPI01000009.1"/>
</dbReference>
<name>A0A2T1DHX3_9CYAN</name>
<evidence type="ECO:0000313" key="2">
    <source>
        <dbReference type="Proteomes" id="UP000238634"/>
    </source>
</evidence>
<reference evidence="1 2" key="2">
    <citation type="submission" date="2018-03" db="EMBL/GenBank/DDBJ databases">
        <title>The ancient ancestry and fast evolution of plastids.</title>
        <authorList>
            <person name="Moore K.R."/>
            <person name="Magnabosco C."/>
            <person name="Momper L."/>
            <person name="Gold D.A."/>
            <person name="Bosak T."/>
            <person name="Fournier G.P."/>
        </authorList>
    </citation>
    <scope>NUCLEOTIDE SEQUENCE [LARGE SCALE GENOMIC DNA]</scope>
    <source>
        <strain evidence="1 2">ULC007</strain>
    </source>
</reference>
<gene>
    <name evidence="1" type="ORF">C7B65_08445</name>
</gene>
<reference evidence="1 2" key="1">
    <citation type="submission" date="2018-02" db="EMBL/GenBank/DDBJ databases">
        <authorList>
            <person name="Cohen D.B."/>
            <person name="Kent A.D."/>
        </authorList>
    </citation>
    <scope>NUCLEOTIDE SEQUENCE [LARGE SCALE GENOMIC DNA]</scope>
    <source>
        <strain evidence="1 2">ULC007</strain>
    </source>
</reference>
<sequence length="125" mass="14582">MEVQLIRTEANYQEALREIELLFNAAPNTPDYDRLDVLTTLVEAYEKTHFPIELPDPIKAIQYYMDTREWSRRDLEPCLGSRARVSEILSRKRSLTLEMIRRLNQELGIPAEILIQPYESAQTSA</sequence>
<dbReference type="PANTHER" id="PTHR40455:SF1">
    <property type="entry name" value="ANTITOXIN HIGA"/>
    <property type="match status" value="1"/>
</dbReference>
<comment type="caution">
    <text evidence="1">The sequence shown here is derived from an EMBL/GenBank/DDBJ whole genome shotgun (WGS) entry which is preliminary data.</text>
</comment>
<evidence type="ECO:0000313" key="1">
    <source>
        <dbReference type="EMBL" id="PSB20077.1"/>
    </source>
</evidence>
<dbReference type="InterPro" id="IPR010982">
    <property type="entry name" value="Lambda_DNA-bd_dom_sf"/>
</dbReference>
<organism evidence="1 2">
    <name type="scientific">Phormidesmis priestleyi ULC007</name>
    <dbReference type="NCBI Taxonomy" id="1920490"/>
    <lineage>
        <taxon>Bacteria</taxon>
        <taxon>Bacillati</taxon>
        <taxon>Cyanobacteriota</taxon>
        <taxon>Cyanophyceae</taxon>
        <taxon>Leptolyngbyales</taxon>
        <taxon>Leptolyngbyaceae</taxon>
        <taxon>Phormidesmis</taxon>
    </lineage>
</organism>
<proteinExistence type="predicted"/>
<dbReference type="PANTHER" id="PTHR40455">
    <property type="entry name" value="ANTITOXIN HIGA"/>
    <property type="match status" value="1"/>
</dbReference>
<dbReference type="GO" id="GO:0001046">
    <property type="term" value="F:core promoter sequence-specific DNA binding"/>
    <property type="evidence" value="ECO:0007669"/>
    <property type="project" value="TreeGrafter"/>
</dbReference>
<dbReference type="Gene3D" id="1.10.260.40">
    <property type="entry name" value="lambda repressor-like DNA-binding domains"/>
    <property type="match status" value="1"/>
</dbReference>